<organism evidence="1 2">
    <name type="scientific">Sphingomonas sanxanigenens</name>
    <dbReference type="NCBI Taxonomy" id="397260"/>
    <lineage>
        <taxon>Bacteria</taxon>
        <taxon>Pseudomonadati</taxon>
        <taxon>Pseudomonadota</taxon>
        <taxon>Alphaproteobacteria</taxon>
        <taxon>Sphingomonadales</taxon>
        <taxon>Sphingomonadaceae</taxon>
        <taxon>Sphingomonas</taxon>
    </lineage>
</organism>
<sequence>MSLPSKLKNYNLYGDGASYLGVVAELTLPKITMQAEEYRGGGMLGQVDIDLGLQKLTMEHKYGGLVVGVLRQLGVFRADGVLLRFNGAYQEDGAGAVTAAELVVRGRHTEVDPGTAKAGEDTEWTVQSTLTYLKWTIASRVEVEIDMLNCIYIVGGIDRMAEIRSALGL</sequence>
<evidence type="ECO:0000313" key="2">
    <source>
        <dbReference type="Proteomes" id="UP000249066"/>
    </source>
</evidence>
<dbReference type="EMBL" id="QFNN01000008">
    <property type="protein sequence ID" value="PZO91527.1"/>
    <property type="molecule type" value="Genomic_DNA"/>
</dbReference>
<reference evidence="1 2" key="1">
    <citation type="submission" date="2017-08" db="EMBL/GenBank/DDBJ databases">
        <title>Infants hospitalized years apart are colonized by the same room-sourced microbial strains.</title>
        <authorList>
            <person name="Brooks B."/>
            <person name="Olm M.R."/>
            <person name="Firek B.A."/>
            <person name="Baker R."/>
            <person name="Thomas B.C."/>
            <person name="Morowitz M.J."/>
            <person name="Banfield J.F."/>
        </authorList>
    </citation>
    <scope>NUCLEOTIDE SEQUENCE [LARGE SCALE GENOMIC DNA]</scope>
    <source>
        <strain evidence="1">S2_018_000_R2_101</strain>
    </source>
</reference>
<dbReference type="Pfam" id="PF04985">
    <property type="entry name" value="Phage_tube"/>
    <property type="match status" value="1"/>
</dbReference>
<dbReference type="Proteomes" id="UP000249066">
    <property type="component" value="Unassembled WGS sequence"/>
</dbReference>
<dbReference type="NCBIfam" id="TIGR01611">
    <property type="entry name" value="tail_tube"/>
    <property type="match status" value="1"/>
</dbReference>
<dbReference type="AlphaFoldDB" id="A0A2W5AEE8"/>
<gene>
    <name evidence="1" type="ORF">DI623_03125</name>
</gene>
<name>A0A2W5AEE8_9SPHN</name>
<evidence type="ECO:0000313" key="1">
    <source>
        <dbReference type="EMBL" id="PZO91527.1"/>
    </source>
</evidence>
<comment type="caution">
    <text evidence="1">The sequence shown here is derived from an EMBL/GenBank/DDBJ whole genome shotgun (WGS) entry which is preliminary data.</text>
</comment>
<accession>A0A2W5AEE8</accession>
<protein>
    <submittedName>
        <fullName evidence="1">Phage major tail tube protein</fullName>
    </submittedName>
</protein>
<dbReference type="InterPro" id="IPR006498">
    <property type="entry name" value="Tail_tube"/>
</dbReference>
<proteinExistence type="predicted"/>